<evidence type="ECO:0000313" key="3">
    <source>
        <dbReference type="EMBL" id="KAK8892021.1"/>
    </source>
</evidence>
<gene>
    <name evidence="3" type="ORF">M9Y10_029243</name>
</gene>
<feature type="compositionally biased region" description="Basic and acidic residues" evidence="2">
    <location>
        <begin position="398"/>
        <end position="412"/>
    </location>
</feature>
<dbReference type="Proteomes" id="UP001470230">
    <property type="component" value="Unassembled WGS sequence"/>
</dbReference>
<evidence type="ECO:0000256" key="2">
    <source>
        <dbReference type="SAM" id="MobiDB-lite"/>
    </source>
</evidence>
<dbReference type="InterPro" id="IPR011990">
    <property type="entry name" value="TPR-like_helical_dom_sf"/>
</dbReference>
<feature type="compositionally biased region" description="Polar residues" evidence="2">
    <location>
        <begin position="356"/>
        <end position="369"/>
    </location>
</feature>
<sequence length="412" mass="46763">MSTTRNRPMSDLNRSTQRKTITATKLKQKDLDGSSHRLSRIPNKFTVPKTAKIEQPESYAISYFNNNPDVPLDKRSPLEKLDEINSKINDDELDDNDLFNLLVQRKSLTFLAYGENSPQCFEALRELGHFYNRQNRPESALRHLLKAQQINSPDITNEGRFSLSIELAEAYLAKKASKEENSKQLNNAEKVLSSCVDVDVEDKMLVYKRDLLLARIKSRRNKYNEALSLYEQAIDSLNDANDGRKCTNTASLYLEIGTFAESSKDMKTAGRMYKNAYDTFIELNMTDAAKIAEEKIPANYEDIQDDNDEQIVNQEDEGDDENVLEDTVKGIQDSLIGQQSQNQKLSNSDKSKNNSTAQIQMNLSAANLSKETKENNDDNNNEDDNGSINNLNEEEEEQKNPDVSSEKADEET</sequence>
<feature type="compositionally biased region" description="Polar residues" evidence="2">
    <location>
        <begin position="1"/>
        <end position="25"/>
    </location>
</feature>
<dbReference type="EMBL" id="JAPFFF010000004">
    <property type="protein sequence ID" value="KAK8892021.1"/>
    <property type="molecule type" value="Genomic_DNA"/>
</dbReference>
<accession>A0ABR2KMG4</accession>
<dbReference type="Gene3D" id="1.25.40.10">
    <property type="entry name" value="Tetratricopeptide repeat domain"/>
    <property type="match status" value="1"/>
</dbReference>
<protein>
    <recommendedName>
        <fullName evidence="5">TPR Domain containing protein</fullName>
    </recommendedName>
</protein>
<comment type="caution">
    <text evidence="3">The sequence shown here is derived from an EMBL/GenBank/DDBJ whole genome shotgun (WGS) entry which is preliminary data.</text>
</comment>
<evidence type="ECO:0000313" key="4">
    <source>
        <dbReference type="Proteomes" id="UP001470230"/>
    </source>
</evidence>
<dbReference type="SUPFAM" id="SSF48452">
    <property type="entry name" value="TPR-like"/>
    <property type="match status" value="1"/>
</dbReference>
<evidence type="ECO:0008006" key="5">
    <source>
        <dbReference type="Google" id="ProtNLM"/>
    </source>
</evidence>
<evidence type="ECO:0000256" key="1">
    <source>
        <dbReference type="SAM" id="Coils"/>
    </source>
</evidence>
<keyword evidence="4" id="KW-1185">Reference proteome</keyword>
<organism evidence="3 4">
    <name type="scientific">Tritrichomonas musculus</name>
    <dbReference type="NCBI Taxonomy" id="1915356"/>
    <lineage>
        <taxon>Eukaryota</taxon>
        <taxon>Metamonada</taxon>
        <taxon>Parabasalia</taxon>
        <taxon>Tritrichomonadida</taxon>
        <taxon>Tritrichomonadidae</taxon>
        <taxon>Tritrichomonas</taxon>
    </lineage>
</organism>
<name>A0ABR2KMG4_9EUKA</name>
<reference evidence="3 4" key="1">
    <citation type="submission" date="2024-04" db="EMBL/GenBank/DDBJ databases">
        <title>Tritrichomonas musculus Genome.</title>
        <authorList>
            <person name="Alves-Ferreira E."/>
            <person name="Grigg M."/>
            <person name="Lorenzi H."/>
            <person name="Galac M."/>
        </authorList>
    </citation>
    <scope>NUCLEOTIDE SEQUENCE [LARGE SCALE GENOMIC DNA]</scope>
    <source>
        <strain evidence="3 4">EAF2021</strain>
    </source>
</reference>
<keyword evidence="1" id="KW-0175">Coiled coil</keyword>
<feature type="coiled-coil region" evidence="1">
    <location>
        <begin position="213"/>
        <end position="240"/>
    </location>
</feature>
<feature type="region of interest" description="Disordered" evidence="2">
    <location>
        <begin position="1"/>
        <end position="35"/>
    </location>
</feature>
<proteinExistence type="predicted"/>
<feature type="region of interest" description="Disordered" evidence="2">
    <location>
        <begin position="334"/>
        <end position="412"/>
    </location>
</feature>